<dbReference type="OrthoDB" id="3652338at2"/>
<protein>
    <submittedName>
        <fullName evidence="2">Uncharacterized protein</fullName>
    </submittedName>
</protein>
<organism evidence="2 3">
    <name type="scientific">Saccharopolyspora spinosa</name>
    <dbReference type="NCBI Taxonomy" id="60894"/>
    <lineage>
        <taxon>Bacteria</taxon>
        <taxon>Bacillati</taxon>
        <taxon>Actinomycetota</taxon>
        <taxon>Actinomycetes</taxon>
        <taxon>Pseudonocardiales</taxon>
        <taxon>Pseudonocardiaceae</taxon>
        <taxon>Saccharopolyspora</taxon>
    </lineage>
</organism>
<proteinExistence type="predicted"/>
<accession>A0A2N3Y5B9</accession>
<evidence type="ECO:0000313" key="3">
    <source>
        <dbReference type="Proteomes" id="UP000233786"/>
    </source>
</evidence>
<evidence type="ECO:0000313" key="2">
    <source>
        <dbReference type="EMBL" id="PKW18105.1"/>
    </source>
</evidence>
<dbReference type="AlphaFoldDB" id="A0A2N3Y5B9"/>
<dbReference type="EMBL" id="PJNB01000001">
    <property type="protein sequence ID" value="PKW18105.1"/>
    <property type="molecule type" value="Genomic_DNA"/>
</dbReference>
<comment type="caution">
    <text evidence="2">The sequence shown here is derived from an EMBL/GenBank/DDBJ whole genome shotgun (WGS) entry which is preliminary data.</text>
</comment>
<dbReference type="RefSeq" id="WP_010313989.1">
    <property type="nucleotide sequence ID" value="NZ_CP061007.1"/>
</dbReference>
<sequence>MAQDALSEVGLRNPGGNAQALHRSAQGWADLSAYLCEHSARVAEITGVGLETWRGEAAAAFTGRIRGVVDRAERIAQTAEVVAAQQEQHARKHTQVTQIIVELAVMIAATLAFYAAAAMFPALLAWAQAWLAYLVSTGVRVLQMLAQALRVLVNFLVRSRAWIAEVSELTWKSERLSVGYGRMLVEGVRDMGIDLAANLTASGLLGKKIDPAQVFISAGISGVGGAFVGALEKSGISKVLDDAGNVKRGPDGLPVFVAFDSQAKNLVKKIGPTPKPNPPKPLPSESERLLDNVKTAYDNAENLGVKNTPDAGKRLTSELTLARNNHRSAREQHTTAVDEVARAAADVSTRERAVWAHREAVDQATKRVDAAARTVDLYRASDNAEWVEDGIKQLDDARRALTEASGGLRDAQTALDRSRRDLLERQRNADLARDNAALSDAAHDLARNRTDAWDQFDAARTAAREQTSFREQLAFVRKNNAWGASFGTRNSWQEILFYDVPKDALNGMTSGAVKCSIEVARGNGQPGDVWKGALLQGATGAVRGGVNSAGSNTAFPRSGIGETLWKTGSKTADVHVRSNIESGTYGKA</sequence>
<keyword evidence="1" id="KW-1133">Transmembrane helix</keyword>
<dbReference type="Gene3D" id="1.20.1260.20">
    <property type="entry name" value="PPE superfamily"/>
    <property type="match status" value="1"/>
</dbReference>
<feature type="transmembrane region" description="Helical" evidence="1">
    <location>
        <begin position="99"/>
        <end position="124"/>
    </location>
</feature>
<dbReference type="Proteomes" id="UP000233786">
    <property type="component" value="Unassembled WGS sequence"/>
</dbReference>
<name>A0A2N3Y5B9_SACSN</name>
<keyword evidence="1" id="KW-0472">Membrane</keyword>
<dbReference type="InterPro" id="IPR038332">
    <property type="entry name" value="PPE_sf"/>
</dbReference>
<keyword evidence="3" id="KW-1185">Reference proteome</keyword>
<evidence type="ECO:0000256" key="1">
    <source>
        <dbReference type="SAM" id="Phobius"/>
    </source>
</evidence>
<reference evidence="2" key="1">
    <citation type="submission" date="2017-12" db="EMBL/GenBank/DDBJ databases">
        <title>Sequencing the genomes of 1000 Actinobacteria strains.</title>
        <authorList>
            <person name="Klenk H.-P."/>
        </authorList>
    </citation>
    <scope>NUCLEOTIDE SEQUENCE [LARGE SCALE GENOMIC DNA]</scope>
    <source>
        <strain evidence="2">DSM 44228</strain>
    </source>
</reference>
<gene>
    <name evidence="2" type="ORF">A8926_6166</name>
</gene>
<keyword evidence="1" id="KW-0812">Transmembrane</keyword>